<reference evidence="3 4" key="1">
    <citation type="submission" date="2019-10" db="EMBL/GenBank/DDBJ databases">
        <authorList>
            <person name="Nie G."/>
            <person name="Ming H."/>
            <person name="Yi B."/>
        </authorList>
    </citation>
    <scope>NUCLEOTIDE SEQUENCE [LARGE SCALE GENOMIC DNA]</scope>
    <source>
        <strain evidence="3 4">CFH 90414</strain>
    </source>
</reference>
<keyword evidence="1" id="KW-1133">Transmembrane helix</keyword>
<keyword evidence="1" id="KW-0812">Transmembrane</keyword>
<dbReference type="Gene3D" id="3.10.350.10">
    <property type="entry name" value="LysM domain"/>
    <property type="match status" value="1"/>
</dbReference>
<dbReference type="Proteomes" id="UP000431080">
    <property type="component" value="Unassembled WGS sequence"/>
</dbReference>
<feature type="domain" description="LysM" evidence="2">
    <location>
        <begin position="86"/>
        <end position="135"/>
    </location>
</feature>
<protein>
    <submittedName>
        <fullName evidence="3">LysM peptidoglycan-binding domain-containing protein</fullName>
    </submittedName>
</protein>
<evidence type="ECO:0000313" key="4">
    <source>
        <dbReference type="Proteomes" id="UP000431080"/>
    </source>
</evidence>
<sequence length="138" mass="14186">MSTLTAFDGFAGFDGRVDADRSERSRAGSTPPVEPRTRLRLTRRGRVVLTSLAALPLVLWAVIAILGAGPAAAGGSTGAGGAALEVVTVGYGDTLWELALSIAPDEDPREVIADILRINGLESAVVQPGQQLALPSAP</sequence>
<dbReference type="AlphaFoldDB" id="A0A6I2FGA9"/>
<proteinExistence type="predicted"/>
<name>A0A6I2FGA9_9MICO</name>
<keyword evidence="4" id="KW-1185">Reference proteome</keyword>
<evidence type="ECO:0000256" key="1">
    <source>
        <dbReference type="SAM" id="Phobius"/>
    </source>
</evidence>
<keyword evidence="1" id="KW-0472">Membrane</keyword>
<comment type="caution">
    <text evidence="3">The sequence shown here is derived from an EMBL/GenBank/DDBJ whole genome shotgun (WGS) entry which is preliminary data.</text>
</comment>
<dbReference type="EMBL" id="WJIF01000015">
    <property type="protein sequence ID" value="MRG61616.1"/>
    <property type="molecule type" value="Genomic_DNA"/>
</dbReference>
<dbReference type="InterPro" id="IPR036779">
    <property type="entry name" value="LysM_dom_sf"/>
</dbReference>
<dbReference type="SMART" id="SM00257">
    <property type="entry name" value="LysM"/>
    <property type="match status" value="1"/>
</dbReference>
<organism evidence="3 4">
    <name type="scientific">Agromyces agglutinans</name>
    <dbReference type="NCBI Taxonomy" id="2662258"/>
    <lineage>
        <taxon>Bacteria</taxon>
        <taxon>Bacillati</taxon>
        <taxon>Actinomycetota</taxon>
        <taxon>Actinomycetes</taxon>
        <taxon>Micrococcales</taxon>
        <taxon>Microbacteriaceae</taxon>
        <taxon>Agromyces</taxon>
    </lineage>
</organism>
<evidence type="ECO:0000313" key="3">
    <source>
        <dbReference type="EMBL" id="MRG61616.1"/>
    </source>
</evidence>
<dbReference type="InterPro" id="IPR018392">
    <property type="entry name" value="LysM"/>
</dbReference>
<dbReference type="Pfam" id="PF01476">
    <property type="entry name" value="LysM"/>
    <property type="match status" value="1"/>
</dbReference>
<gene>
    <name evidence="3" type="ORF">GE115_17290</name>
</gene>
<accession>A0A6I2FGA9</accession>
<evidence type="ECO:0000259" key="2">
    <source>
        <dbReference type="SMART" id="SM00257"/>
    </source>
</evidence>
<feature type="transmembrane region" description="Helical" evidence="1">
    <location>
        <begin position="47"/>
        <end position="68"/>
    </location>
</feature>
<dbReference type="RefSeq" id="WP_153686009.1">
    <property type="nucleotide sequence ID" value="NZ_WJIF01000015.1"/>
</dbReference>